<dbReference type="InterPro" id="IPR001107">
    <property type="entry name" value="Band_7"/>
</dbReference>
<dbReference type="GO" id="GO:0005886">
    <property type="term" value="C:plasma membrane"/>
    <property type="evidence" value="ECO:0007669"/>
    <property type="project" value="UniProtKB-ARBA"/>
</dbReference>
<gene>
    <name evidence="4" type="ORF">MM415A00259_0059</name>
    <name evidence="3" type="ORF">MM415B00452_0009</name>
</gene>
<dbReference type="FunFam" id="3.30.479.30:FF:000004">
    <property type="entry name" value="Putative membrane protease family, stomatin"/>
    <property type="match status" value="1"/>
</dbReference>
<sequence>MLIAMIMLGLPILVLLLSIRIIPQTHKGVVERFGKYSRFCDSGLTFVIPIIESMKYRNITERMTNVRPQDIITKDNLNARVDLVVYHKVKLDEENVKKSYYNVENYKEQIIMLAQTTARNVIGDMKFAEVNNQRNKLNEALATSIDKETSDWGVAIVRVELKEITPPADVQETMNMVIKAQNEKEAAVDFATSVETKADGERRASIKKAEGVKIANILEAEGQAEAIKLVNESAEKYFKGNAKELKQLEVTEKSLKNNSKIIITEKGISPSIIIGNLPVSKEG</sequence>
<dbReference type="PANTHER" id="PTHR43327">
    <property type="entry name" value="STOMATIN-LIKE PROTEIN 2, MITOCHONDRIAL"/>
    <property type="match status" value="1"/>
</dbReference>
<dbReference type="GO" id="GO:0098552">
    <property type="term" value="C:side of membrane"/>
    <property type="evidence" value="ECO:0007669"/>
    <property type="project" value="UniProtKB-ARBA"/>
</dbReference>
<feature type="domain" description="Band 7" evidence="2">
    <location>
        <begin position="17"/>
        <end position="178"/>
    </location>
</feature>
<dbReference type="SMART" id="SM00244">
    <property type="entry name" value="PHB"/>
    <property type="match status" value="1"/>
</dbReference>
<dbReference type="Gene3D" id="3.30.479.30">
    <property type="entry name" value="Band 7 domain"/>
    <property type="match status" value="1"/>
</dbReference>
<evidence type="ECO:0000313" key="4">
    <source>
        <dbReference type="EMBL" id="QJA83734.1"/>
    </source>
</evidence>
<dbReference type="InterPro" id="IPR050710">
    <property type="entry name" value="Band7/mec-2_domain"/>
</dbReference>
<dbReference type="PRINTS" id="PR00721">
    <property type="entry name" value="STOMATIN"/>
</dbReference>
<dbReference type="Pfam" id="PF01145">
    <property type="entry name" value="Band_7"/>
    <property type="match status" value="1"/>
</dbReference>
<evidence type="ECO:0000256" key="1">
    <source>
        <dbReference type="ARBA" id="ARBA00008164"/>
    </source>
</evidence>
<dbReference type="SUPFAM" id="SSF117892">
    <property type="entry name" value="Band 7/SPFH domain"/>
    <property type="match status" value="1"/>
</dbReference>
<accession>A0A6M3J5W6</accession>
<dbReference type="CDD" id="cd08829">
    <property type="entry name" value="SPFH_paraslipin"/>
    <property type="match status" value="1"/>
</dbReference>
<protein>
    <submittedName>
        <fullName evidence="3">Putative SPFH domain / band 7 protein</fullName>
    </submittedName>
</protein>
<dbReference type="PANTHER" id="PTHR43327:SF10">
    <property type="entry name" value="STOMATIN-LIKE PROTEIN 2, MITOCHONDRIAL"/>
    <property type="match status" value="1"/>
</dbReference>
<comment type="similarity">
    <text evidence="1">Belongs to the band 7/mec-2 family.</text>
</comment>
<reference evidence="3" key="1">
    <citation type="submission" date="2020-03" db="EMBL/GenBank/DDBJ databases">
        <title>The deep terrestrial virosphere.</title>
        <authorList>
            <person name="Holmfeldt K."/>
            <person name="Nilsson E."/>
            <person name="Simone D."/>
            <person name="Lopez-Fernandez M."/>
            <person name="Wu X."/>
            <person name="de Brujin I."/>
            <person name="Lundin D."/>
            <person name="Andersson A."/>
            <person name="Bertilsson S."/>
            <person name="Dopson M."/>
        </authorList>
    </citation>
    <scope>NUCLEOTIDE SEQUENCE</scope>
    <source>
        <strain evidence="4">MM415A00259</strain>
        <strain evidence="3">MM415B00452</strain>
    </source>
</reference>
<evidence type="ECO:0000259" key="2">
    <source>
        <dbReference type="SMART" id="SM00244"/>
    </source>
</evidence>
<proteinExistence type="inferred from homology"/>
<dbReference type="EMBL" id="MT141529">
    <property type="protein sequence ID" value="QJA64908.1"/>
    <property type="molecule type" value="Genomic_DNA"/>
</dbReference>
<organism evidence="3">
    <name type="scientific">viral metagenome</name>
    <dbReference type="NCBI Taxonomy" id="1070528"/>
    <lineage>
        <taxon>unclassified sequences</taxon>
        <taxon>metagenomes</taxon>
        <taxon>organismal metagenomes</taxon>
    </lineage>
</organism>
<name>A0A6M3J5W6_9ZZZZ</name>
<dbReference type="InterPro" id="IPR001972">
    <property type="entry name" value="Stomatin_HflK_fam"/>
</dbReference>
<dbReference type="InterPro" id="IPR036013">
    <property type="entry name" value="Band_7/SPFH_dom_sf"/>
</dbReference>
<dbReference type="AlphaFoldDB" id="A0A6M3J5W6"/>
<evidence type="ECO:0000313" key="3">
    <source>
        <dbReference type="EMBL" id="QJA64908.1"/>
    </source>
</evidence>
<dbReference type="EMBL" id="MT142516">
    <property type="protein sequence ID" value="QJA83734.1"/>
    <property type="molecule type" value="Genomic_DNA"/>
</dbReference>